<dbReference type="SUPFAM" id="SSF88713">
    <property type="entry name" value="Glycoside hydrolase/deacetylase"/>
    <property type="match status" value="1"/>
</dbReference>
<comment type="caution">
    <text evidence="5">The sequence shown here is derived from an EMBL/GenBank/DDBJ whole genome shotgun (WGS) entry which is preliminary data.</text>
</comment>
<dbReference type="InterPro" id="IPR002509">
    <property type="entry name" value="NODB_dom"/>
</dbReference>
<proteinExistence type="predicted"/>
<dbReference type="PANTHER" id="PTHR10587">
    <property type="entry name" value="GLYCOSYL TRANSFERASE-RELATED"/>
    <property type="match status" value="1"/>
</dbReference>
<evidence type="ECO:0000313" key="6">
    <source>
        <dbReference type="Proteomes" id="UP000646523"/>
    </source>
</evidence>
<dbReference type="InterPro" id="IPR011330">
    <property type="entry name" value="Glyco_hydro/deAcase_b/a-brl"/>
</dbReference>
<evidence type="ECO:0000256" key="2">
    <source>
        <dbReference type="ARBA" id="ARBA00022801"/>
    </source>
</evidence>
<dbReference type="GO" id="GO:0005975">
    <property type="term" value="P:carbohydrate metabolic process"/>
    <property type="evidence" value="ECO:0007669"/>
    <property type="project" value="InterPro"/>
</dbReference>
<dbReference type="GO" id="GO:0016810">
    <property type="term" value="F:hydrolase activity, acting on carbon-nitrogen (but not peptide) bonds"/>
    <property type="evidence" value="ECO:0007669"/>
    <property type="project" value="InterPro"/>
</dbReference>
<feature type="signal peptide" evidence="3">
    <location>
        <begin position="1"/>
        <end position="17"/>
    </location>
</feature>
<feature type="chain" id="PRO_5038468737" description="NodB homology domain-containing protein" evidence="3">
    <location>
        <begin position="18"/>
        <end position="263"/>
    </location>
</feature>
<dbReference type="PANTHER" id="PTHR10587:SF133">
    <property type="entry name" value="CHITIN DEACETYLASE 1-RELATED"/>
    <property type="match status" value="1"/>
</dbReference>
<keyword evidence="6" id="KW-1185">Reference proteome</keyword>
<feature type="domain" description="NodB homology" evidence="4">
    <location>
        <begin position="63"/>
        <end position="239"/>
    </location>
</feature>
<dbReference type="Gene3D" id="3.20.20.370">
    <property type="entry name" value="Glycoside hydrolase/deacetylase"/>
    <property type="match status" value="1"/>
</dbReference>
<evidence type="ECO:0000256" key="1">
    <source>
        <dbReference type="ARBA" id="ARBA00022723"/>
    </source>
</evidence>
<dbReference type="Proteomes" id="UP000646523">
    <property type="component" value="Unassembled WGS sequence"/>
</dbReference>
<evidence type="ECO:0000313" key="5">
    <source>
        <dbReference type="EMBL" id="GGO65217.1"/>
    </source>
</evidence>
<name>A0A917YSQ5_9ACTN</name>
<dbReference type="AlphaFoldDB" id="A0A917YSQ5"/>
<reference evidence="5" key="2">
    <citation type="submission" date="2020-09" db="EMBL/GenBank/DDBJ databases">
        <authorList>
            <person name="Sun Q."/>
            <person name="Zhou Y."/>
        </authorList>
    </citation>
    <scope>NUCLEOTIDE SEQUENCE</scope>
    <source>
        <strain evidence="5">CGMCC 4.7368</strain>
    </source>
</reference>
<accession>A0A917YSQ5</accession>
<keyword evidence="3" id="KW-0732">Signal</keyword>
<dbReference type="CDD" id="cd10917">
    <property type="entry name" value="CE4_NodB_like_6s_7s"/>
    <property type="match status" value="1"/>
</dbReference>
<dbReference type="InterPro" id="IPR050248">
    <property type="entry name" value="Polysacc_deacetylase_ArnD"/>
</dbReference>
<dbReference type="EMBL" id="BMNH01000003">
    <property type="protein sequence ID" value="GGO65217.1"/>
    <property type="molecule type" value="Genomic_DNA"/>
</dbReference>
<reference evidence="5" key="1">
    <citation type="journal article" date="2014" name="Int. J. Syst. Evol. Microbiol.">
        <title>Complete genome sequence of Corynebacterium casei LMG S-19264T (=DSM 44701T), isolated from a smear-ripened cheese.</title>
        <authorList>
            <consortium name="US DOE Joint Genome Institute (JGI-PGF)"/>
            <person name="Walter F."/>
            <person name="Albersmeier A."/>
            <person name="Kalinowski J."/>
            <person name="Ruckert C."/>
        </authorList>
    </citation>
    <scope>NUCLEOTIDE SEQUENCE</scope>
    <source>
        <strain evidence="5">CGMCC 4.7368</strain>
    </source>
</reference>
<evidence type="ECO:0000259" key="4">
    <source>
        <dbReference type="PROSITE" id="PS51677"/>
    </source>
</evidence>
<evidence type="ECO:0000256" key="3">
    <source>
        <dbReference type="SAM" id="SignalP"/>
    </source>
</evidence>
<keyword evidence="2" id="KW-0378">Hydrolase</keyword>
<dbReference type="PROSITE" id="PS51677">
    <property type="entry name" value="NODB"/>
    <property type="match status" value="1"/>
</dbReference>
<gene>
    <name evidence="5" type="ORF">GCM10012289_16370</name>
</gene>
<sequence length="263" mass="29414">MHIWGLALALLVMTVTACGTRPQTRQQAARPPAVVDPRVLAKRLARAQPDWPANRPVNCRRDKCVALTFDDGPGEYTGKLLDLLRGREAKATFFVLGQMVAADPHGLARRIVDEGHEIGNHSWSHPPLTALPEEQIRAELVQTDNLVRRLTGVRMRMMRPPYGATDARVAAETRREGLAQILWSLDTLDWRDRASSVVARRADAAKPGEIVLMHDIHRTTIEAVPQLLDTLAKKGFKFVTVSELYGATPVPGREYTDRWTKHE</sequence>
<organism evidence="5 6">
    <name type="scientific">Nonomuraea cavernae</name>
    <dbReference type="NCBI Taxonomy" id="2045107"/>
    <lineage>
        <taxon>Bacteria</taxon>
        <taxon>Bacillati</taxon>
        <taxon>Actinomycetota</taxon>
        <taxon>Actinomycetes</taxon>
        <taxon>Streptosporangiales</taxon>
        <taxon>Streptosporangiaceae</taxon>
        <taxon>Nonomuraea</taxon>
    </lineage>
</organism>
<keyword evidence="1" id="KW-0479">Metal-binding</keyword>
<dbReference type="GO" id="GO:0016020">
    <property type="term" value="C:membrane"/>
    <property type="evidence" value="ECO:0007669"/>
    <property type="project" value="TreeGrafter"/>
</dbReference>
<dbReference type="RefSeq" id="WP_225262398.1">
    <property type="nucleotide sequence ID" value="NZ_BMNH01000003.1"/>
</dbReference>
<dbReference type="GO" id="GO:0046872">
    <property type="term" value="F:metal ion binding"/>
    <property type="evidence" value="ECO:0007669"/>
    <property type="project" value="UniProtKB-KW"/>
</dbReference>
<dbReference type="Pfam" id="PF01522">
    <property type="entry name" value="Polysacc_deac_1"/>
    <property type="match status" value="1"/>
</dbReference>
<protein>
    <recommendedName>
        <fullName evidence="4">NodB homology domain-containing protein</fullName>
    </recommendedName>
</protein>